<dbReference type="PANTHER" id="PTHR43133:SF58">
    <property type="entry name" value="ECF RNA POLYMERASE SIGMA FACTOR SIGD"/>
    <property type="match status" value="1"/>
</dbReference>
<keyword evidence="2" id="KW-0805">Transcription regulation</keyword>
<evidence type="ECO:0000259" key="6">
    <source>
        <dbReference type="Pfam" id="PF04542"/>
    </source>
</evidence>
<reference evidence="9" key="1">
    <citation type="submission" date="2016-10" db="EMBL/GenBank/DDBJ databases">
        <authorList>
            <person name="Varghese N."/>
            <person name="Submissions S."/>
        </authorList>
    </citation>
    <scope>NUCLEOTIDE SEQUENCE [LARGE SCALE GENOMIC DNA]</scope>
    <source>
        <strain evidence="9">DSM 1565</strain>
    </source>
</reference>
<dbReference type="OrthoDB" id="7041663at2"/>
<dbReference type="SUPFAM" id="SSF88946">
    <property type="entry name" value="Sigma2 domain of RNA polymerase sigma factors"/>
    <property type="match status" value="1"/>
</dbReference>
<evidence type="ECO:0000313" key="9">
    <source>
        <dbReference type="Proteomes" id="UP000199423"/>
    </source>
</evidence>
<proteinExistence type="inferred from homology"/>
<dbReference type="RefSeq" id="WP_092869483.1">
    <property type="nucleotide sequence ID" value="NZ_FPCH01000004.1"/>
</dbReference>
<dbReference type="Pfam" id="PF04542">
    <property type="entry name" value="Sigma70_r2"/>
    <property type="match status" value="1"/>
</dbReference>
<dbReference type="Proteomes" id="UP000199423">
    <property type="component" value="Unassembled WGS sequence"/>
</dbReference>
<feature type="domain" description="RNA polymerase sigma factor 70 region 4 type 2" evidence="7">
    <location>
        <begin position="125"/>
        <end position="176"/>
    </location>
</feature>
<dbReference type="Gene3D" id="1.10.10.10">
    <property type="entry name" value="Winged helix-like DNA-binding domain superfamily/Winged helix DNA-binding domain"/>
    <property type="match status" value="1"/>
</dbReference>
<dbReference type="InterPro" id="IPR013325">
    <property type="entry name" value="RNA_pol_sigma_r2"/>
</dbReference>
<dbReference type="PANTHER" id="PTHR43133">
    <property type="entry name" value="RNA POLYMERASE ECF-TYPE SIGMA FACTO"/>
    <property type="match status" value="1"/>
</dbReference>
<dbReference type="InterPro" id="IPR013249">
    <property type="entry name" value="RNA_pol_sigma70_r4_t2"/>
</dbReference>
<dbReference type="Gene3D" id="1.10.1740.10">
    <property type="match status" value="1"/>
</dbReference>
<keyword evidence="4" id="KW-0238">DNA-binding</keyword>
<dbReference type="STRING" id="51670.SAMN04488557_3925"/>
<keyword evidence="3" id="KW-0731">Sigma factor</keyword>
<evidence type="ECO:0000256" key="3">
    <source>
        <dbReference type="ARBA" id="ARBA00023082"/>
    </source>
</evidence>
<dbReference type="InterPro" id="IPR007627">
    <property type="entry name" value="RNA_pol_sigma70_r2"/>
</dbReference>
<dbReference type="GO" id="GO:0003677">
    <property type="term" value="F:DNA binding"/>
    <property type="evidence" value="ECO:0007669"/>
    <property type="project" value="UniProtKB-KW"/>
</dbReference>
<gene>
    <name evidence="8" type="ORF">SAMN04488557_3925</name>
</gene>
<dbReference type="GO" id="GO:0016987">
    <property type="term" value="F:sigma factor activity"/>
    <property type="evidence" value="ECO:0007669"/>
    <property type="project" value="UniProtKB-KW"/>
</dbReference>
<evidence type="ECO:0000313" key="8">
    <source>
        <dbReference type="EMBL" id="SFV38909.1"/>
    </source>
</evidence>
<dbReference type="EMBL" id="FPCH01000004">
    <property type="protein sequence ID" value="SFV38909.1"/>
    <property type="molecule type" value="Genomic_DNA"/>
</dbReference>
<dbReference type="GO" id="GO:0006352">
    <property type="term" value="P:DNA-templated transcription initiation"/>
    <property type="evidence" value="ECO:0007669"/>
    <property type="project" value="InterPro"/>
</dbReference>
<evidence type="ECO:0000259" key="7">
    <source>
        <dbReference type="Pfam" id="PF08281"/>
    </source>
</evidence>
<keyword evidence="9" id="KW-1185">Reference proteome</keyword>
<dbReference type="SUPFAM" id="SSF88659">
    <property type="entry name" value="Sigma3 and sigma4 domains of RNA polymerase sigma factors"/>
    <property type="match status" value="1"/>
</dbReference>
<name>A0A1I7NW67_9HYPH</name>
<protein>
    <submittedName>
        <fullName evidence="8">RNA polymerase sigma-70 factor, ECF subfamily</fullName>
    </submittedName>
</protein>
<feature type="domain" description="RNA polymerase sigma-70 region 2" evidence="6">
    <location>
        <begin position="36"/>
        <end position="100"/>
    </location>
</feature>
<comment type="similarity">
    <text evidence="1">Belongs to the sigma-70 factor family. ECF subfamily.</text>
</comment>
<accession>A0A1I7NW67</accession>
<dbReference type="AlphaFoldDB" id="A0A1I7NW67"/>
<organism evidence="8 9">
    <name type="scientific">Hyphomicrobium facile</name>
    <dbReference type="NCBI Taxonomy" id="51670"/>
    <lineage>
        <taxon>Bacteria</taxon>
        <taxon>Pseudomonadati</taxon>
        <taxon>Pseudomonadota</taxon>
        <taxon>Alphaproteobacteria</taxon>
        <taxon>Hyphomicrobiales</taxon>
        <taxon>Hyphomicrobiaceae</taxon>
        <taxon>Hyphomicrobium</taxon>
    </lineage>
</organism>
<dbReference type="InterPro" id="IPR013324">
    <property type="entry name" value="RNA_pol_sigma_r3/r4-like"/>
</dbReference>
<evidence type="ECO:0000256" key="1">
    <source>
        <dbReference type="ARBA" id="ARBA00010641"/>
    </source>
</evidence>
<dbReference type="InterPro" id="IPR014284">
    <property type="entry name" value="RNA_pol_sigma-70_dom"/>
</dbReference>
<dbReference type="InterPro" id="IPR036388">
    <property type="entry name" value="WH-like_DNA-bd_sf"/>
</dbReference>
<sequence>MDRKARNAEWTALMRAAIAGDQAAYRRLLSELSQALRGVVRRGFAGVGVPASEVEDVVQDVLLAIHLKRHTWDQTLPLGPWVIAIARNKMIDDLRRRGRRPEVPVDLSEFDFEGEDQQASIDAHDVERILGRLTDKNRDIVQSISIDGQSARDVAERLGMSEVAVRVALHRSLKALADTYQEKKL</sequence>
<dbReference type="NCBIfam" id="TIGR02937">
    <property type="entry name" value="sigma70-ECF"/>
    <property type="match status" value="1"/>
</dbReference>
<dbReference type="Pfam" id="PF08281">
    <property type="entry name" value="Sigma70_r4_2"/>
    <property type="match status" value="1"/>
</dbReference>
<evidence type="ECO:0000256" key="2">
    <source>
        <dbReference type="ARBA" id="ARBA00023015"/>
    </source>
</evidence>
<evidence type="ECO:0000256" key="4">
    <source>
        <dbReference type="ARBA" id="ARBA00023125"/>
    </source>
</evidence>
<keyword evidence="5" id="KW-0804">Transcription</keyword>
<evidence type="ECO:0000256" key="5">
    <source>
        <dbReference type="ARBA" id="ARBA00023163"/>
    </source>
</evidence>
<dbReference type="NCBIfam" id="NF009165">
    <property type="entry name" value="PRK12512.1"/>
    <property type="match status" value="1"/>
</dbReference>
<dbReference type="InterPro" id="IPR039425">
    <property type="entry name" value="RNA_pol_sigma-70-like"/>
</dbReference>